<reference evidence="3" key="1">
    <citation type="journal article" date="2019" name="Int. J. Syst. Evol. Microbiol.">
        <title>The Global Catalogue of Microorganisms (GCM) 10K type strain sequencing project: providing services to taxonomists for standard genome sequencing and annotation.</title>
        <authorList>
            <consortium name="The Broad Institute Genomics Platform"/>
            <consortium name="The Broad Institute Genome Sequencing Center for Infectious Disease"/>
            <person name="Wu L."/>
            <person name="Ma J."/>
        </authorList>
    </citation>
    <scope>NUCLEOTIDE SEQUENCE [LARGE SCALE GENOMIC DNA]</scope>
    <source>
        <strain evidence="3">JCM 15421</strain>
    </source>
</reference>
<gene>
    <name evidence="2" type="ORF">GCM10009105_21740</name>
</gene>
<keyword evidence="3" id="KW-1185">Reference proteome</keyword>
<evidence type="ECO:0008006" key="4">
    <source>
        <dbReference type="Google" id="ProtNLM"/>
    </source>
</evidence>
<feature type="transmembrane region" description="Helical" evidence="1">
    <location>
        <begin position="131"/>
        <end position="152"/>
    </location>
</feature>
<protein>
    <recommendedName>
        <fullName evidence="4">VanZ family protein</fullName>
    </recommendedName>
</protein>
<evidence type="ECO:0000313" key="3">
    <source>
        <dbReference type="Proteomes" id="UP001501523"/>
    </source>
</evidence>
<comment type="caution">
    <text evidence="2">The sequence shown here is derived from an EMBL/GenBank/DDBJ whole genome shotgun (WGS) entry which is preliminary data.</text>
</comment>
<feature type="transmembrane region" description="Helical" evidence="1">
    <location>
        <begin position="164"/>
        <end position="182"/>
    </location>
</feature>
<sequence length="190" mass="20541">MLRIVLAAILGGFLMFVWGAVTHIVLPFDRDALKPIPNEAAVLSTLGSNLAEPGMYAFPWIDMSGKVPADQQQAWRQKLAGGPSGLLVYRPNSGEAMSPRQLVSQFFASVLTALFGALILVQLGGGFGRRVASMVVIGIAAWLSVSVPQWIWYGFSTPFLTGDFVDQFGGWLLAGIGMATLLKPRRVRSF</sequence>
<name>A0ABN1IL03_9GAMM</name>
<keyword evidence="1" id="KW-0472">Membrane</keyword>
<dbReference type="RefSeq" id="WP_343790894.1">
    <property type="nucleotide sequence ID" value="NZ_BAAAEU010000010.1"/>
</dbReference>
<evidence type="ECO:0000313" key="2">
    <source>
        <dbReference type="EMBL" id="GAA0715899.1"/>
    </source>
</evidence>
<keyword evidence="1" id="KW-1133">Transmembrane helix</keyword>
<proteinExistence type="predicted"/>
<evidence type="ECO:0000256" key="1">
    <source>
        <dbReference type="SAM" id="Phobius"/>
    </source>
</evidence>
<keyword evidence="1" id="KW-0812">Transmembrane</keyword>
<dbReference type="Proteomes" id="UP001501523">
    <property type="component" value="Unassembled WGS sequence"/>
</dbReference>
<dbReference type="EMBL" id="BAAAEU010000010">
    <property type="protein sequence ID" value="GAA0715899.1"/>
    <property type="molecule type" value="Genomic_DNA"/>
</dbReference>
<feature type="transmembrane region" description="Helical" evidence="1">
    <location>
        <begin position="102"/>
        <end position="124"/>
    </location>
</feature>
<accession>A0ABN1IL03</accession>
<organism evidence="2 3">
    <name type="scientific">Dokdonella soli</name>
    <dbReference type="NCBI Taxonomy" id="529810"/>
    <lineage>
        <taxon>Bacteria</taxon>
        <taxon>Pseudomonadati</taxon>
        <taxon>Pseudomonadota</taxon>
        <taxon>Gammaproteobacteria</taxon>
        <taxon>Lysobacterales</taxon>
        <taxon>Rhodanobacteraceae</taxon>
        <taxon>Dokdonella</taxon>
    </lineage>
</organism>